<proteinExistence type="predicted"/>
<dbReference type="FunFam" id="1.10.287.110:FF:000141">
    <property type="entry name" value="Chaperone protein dnaJ"/>
    <property type="match status" value="1"/>
</dbReference>
<feature type="domain" description="J" evidence="1">
    <location>
        <begin position="75"/>
        <end position="146"/>
    </location>
</feature>
<dbReference type="CDD" id="cd06257">
    <property type="entry name" value="DnaJ"/>
    <property type="match status" value="1"/>
</dbReference>
<dbReference type="InterPro" id="IPR018253">
    <property type="entry name" value="DnaJ_domain_CS"/>
</dbReference>
<comment type="caution">
    <text evidence="2">The sequence shown here is derived from an EMBL/GenBank/DDBJ whole genome shotgun (WGS) entry which is preliminary data.</text>
</comment>
<dbReference type="Pfam" id="PF00226">
    <property type="entry name" value="DnaJ"/>
    <property type="match status" value="1"/>
</dbReference>
<dbReference type="AlphaFoldDB" id="A0AAN9MKN0"/>
<dbReference type="InterPro" id="IPR036869">
    <property type="entry name" value="J_dom_sf"/>
</dbReference>
<dbReference type="SMART" id="SM00271">
    <property type="entry name" value="DnaJ"/>
    <property type="match status" value="1"/>
</dbReference>
<dbReference type="PANTHER" id="PTHR24074">
    <property type="entry name" value="CO-CHAPERONE PROTEIN DJLA"/>
    <property type="match status" value="1"/>
</dbReference>
<protein>
    <recommendedName>
        <fullName evidence="1">J domain-containing protein</fullName>
    </recommendedName>
</protein>
<organism evidence="2 3">
    <name type="scientific">Phaseolus coccineus</name>
    <name type="common">Scarlet runner bean</name>
    <name type="synonym">Phaseolus multiflorus</name>
    <dbReference type="NCBI Taxonomy" id="3886"/>
    <lineage>
        <taxon>Eukaryota</taxon>
        <taxon>Viridiplantae</taxon>
        <taxon>Streptophyta</taxon>
        <taxon>Embryophyta</taxon>
        <taxon>Tracheophyta</taxon>
        <taxon>Spermatophyta</taxon>
        <taxon>Magnoliopsida</taxon>
        <taxon>eudicotyledons</taxon>
        <taxon>Gunneridae</taxon>
        <taxon>Pentapetalae</taxon>
        <taxon>rosids</taxon>
        <taxon>fabids</taxon>
        <taxon>Fabales</taxon>
        <taxon>Fabaceae</taxon>
        <taxon>Papilionoideae</taxon>
        <taxon>50 kb inversion clade</taxon>
        <taxon>NPAAA clade</taxon>
        <taxon>indigoferoid/millettioid clade</taxon>
        <taxon>Phaseoleae</taxon>
        <taxon>Phaseolus</taxon>
    </lineage>
</organism>
<name>A0AAN9MKN0_PHACN</name>
<dbReference type="InterPro" id="IPR001623">
    <property type="entry name" value="DnaJ_domain"/>
</dbReference>
<dbReference type="PRINTS" id="PR00625">
    <property type="entry name" value="JDOMAIN"/>
</dbReference>
<dbReference type="PROSITE" id="PS00636">
    <property type="entry name" value="DNAJ_1"/>
    <property type="match status" value="1"/>
</dbReference>
<reference evidence="2 3" key="1">
    <citation type="submission" date="2024-01" db="EMBL/GenBank/DDBJ databases">
        <title>The genomes of 5 underutilized Papilionoideae crops provide insights into root nodulation and disease resistanc.</title>
        <authorList>
            <person name="Jiang F."/>
        </authorList>
    </citation>
    <scope>NUCLEOTIDE SEQUENCE [LARGE SCALE GENOMIC DNA]</scope>
    <source>
        <strain evidence="2">JINMINGXINNONG_FW02</strain>
        <tissue evidence="2">Leaves</tissue>
    </source>
</reference>
<evidence type="ECO:0000313" key="2">
    <source>
        <dbReference type="EMBL" id="KAK7353123.1"/>
    </source>
</evidence>
<dbReference type="Gene3D" id="1.10.287.110">
    <property type="entry name" value="DnaJ domain"/>
    <property type="match status" value="1"/>
</dbReference>
<dbReference type="Proteomes" id="UP001374584">
    <property type="component" value="Unassembled WGS sequence"/>
</dbReference>
<keyword evidence="3" id="KW-1185">Reference proteome</keyword>
<evidence type="ECO:0000259" key="1">
    <source>
        <dbReference type="PROSITE" id="PS50076"/>
    </source>
</evidence>
<accession>A0AAN9MKN0</accession>
<gene>
    <name evidence="2" type="ORF">VNO80_18562</name>
</gene>
<evidence type="ECO:0000313" key="3">
    <source>
        <dbReference type="Proteomes" id="UP001374584"/>
    </source>
</evidence>
<dbReference type="InterPro" id="IPR050817">
    <property type="entry name" value="DjlA_DnaK_co-chaperone"/>
</dbReference>
<sequence>MSNLRTLYRPQTVFSFISCRHQFRSRVLFPNTNCKSRFPSPFLYSTIGSWGSNPWFRVNQRRTVAKASNWAEQKSPYETLELEGDADEEQIKNAYRRLAKFYHPDVYDGRGNLEEGETAEARFIKIQAAYELLIDGERRRQYDVDNRVNPMKASQAWMDWLIKKRKAFDQRGDMAIAAWAEQQQRELNHRVRQLSHSKTDPEEARRILAREKKASADYYSNTLKRHTLVLKKRDLMRRKAEEEKKTTISRLLAAEGLELDDSDSDDPL</sequence>
<dbReference type="EMBL" id="JAYMYR010000007">
    <property type="protein sequence ID" value="KAK7353123.1"/>
    <property type="molecule type" value="Genomic_DNA"/>
</dbReference>
<dbReference type="SUPFAM" id="SSF46565">
    <property type="entry name" value="Chaperone J-domain"/>
    <property type="match status" value="1"/>
</dbReference>
<dbReference type="PROSITE" id="PS50076">
    <property type="entry name" value="DNAJ_2"/>
    <property type="match status" value="1"/>
</dbReference>